<name>A0ABD6CDB7_9EURY</name>
<dbReference type="EMBL" id="JBHUDJ010000006">
    <property type="protein sequence ID" value="MFD1587834.1"/>
    <property type="molecule type" value="Genomic_DNA"/>
</dbReference>
<evidence type="ECO:0000256" key="1">
    <source>
        <dbReference type="SAM" id="MobiDB-lite"/>
    </source>
</evidence>
<evidence type="ECO:0000313" key="2">
    <source>
        <dbReference type="EMBL" id="MFD1587834.1"/>
    </source>
</evidence>
<dbReference type="AlphaFoldDB" id="A0ABD6CDB7"/>
<gene>
    <name evidence="2" type="ORF">ACFR9U_12650</name>
</gene>
<protein>
    <recommendedName>
        <fullName evidence="4">Lipoprotein</fullName>
    </recommendedName>
</protein>
<dbReference type="RefSeq" id="WP_247380579.1">
    <property type="nucleotide sequence ID" value="NZ_JALLGV010000008.1"/>
</dbReference>
<organism evidence="2 3">
    <name type="scientific">Halorientalis brevis</name>
    <dbReference type="NCBI Taxonomy" id="1126241"/>
    <lineage>
        <taxon>Archaea</taxon>
        <taxon>Methanobacteriati</taxon>
        <taxon>Methanobacteriota</taxon>
        <taxon>Stenosarchaea group</taxon>
        <taxon>Halobacteria</taxon>
        <taxon>Halobacteriales</taxon>
        <taxon>Haloarculaceae</taxon>
        <taxon>Halorientalis</taxon>
    </lineage>
</organism>
<evidence type="ECO:0008006" key="4">
    <source>
        <dbReference type="Google" id="ProtNLM"/>
    </source>
</evidence>
<dbReference type="Proteomes" id="UP001597119">
    <property type="component" value="Unassembled WGS sequence"/>
</dbReference>
<sequence length="163" mass="17110">MRRRTFLAVMGAGTLTGCNALGGNSTFESKKPGDAFSNVGTPSGLGKGDTGTSARVTLGKGQYTNLGFELGERSKMVVTGQVTKNAPIDMYVMTASQFNDFKRKPNLVPSETAAEGVTSIDVTNRFSSGNYFLVFDNTPLGQTEPSGEAVADFEFVLTGTGNG</sequence>
<proteinExistence type="predicted"/>
<accession>A0ABD6CDB7</accession>
<dbReference type="PROSITE" id="PS51257">
    <property type="entry name" value="PROKAR_LIPOPROTEIN"/>
    <property type="match status" value="1"/>
</dbReference>
<feature type="region of interest" description="Disordered" evidence="1">
    <location>
        <begin position="29"/>
        <end position="50"/>
    </location>
</feature>
<keyword evidence="3" id="KW-1185">Reference proteome</keyword>
<comment type="caution">
    <text evidence="2">The sequence shown here is derived from an EMBL/GenBank/DDBJ whole genome shotgun (WGS) entry which is preliminary data.</text>
</comment>
<reference evidence="2 3" key="1">
    <citation type="journal article" date="2019" name="Int. J. Syst. Evol. Microbiol.">
        <title>The Global Catalogue of Microorganisms (GCM) 10K type strain sequencing project: providing services to taxonomists for standard genome sequencing and annotation.</title>
        <authorList>
            <consortium name="The Broad Institute Genomics Platform"/>
            <consortium name="The Broad Institute Genome Sequencing Center for Infectious Disease"/>
            <person name="Wu L."/>
            <person name="Ma J."/>
        </authorList>
    </citation>
    <scope>NUCLEOTIDE SEQUENCE [LARGE SCALE GENOMIC DNA]</scope>
    <source>
        <strain evidence="2 3">CGMCC 1.12125</strain>
    </source>
</reference>
<evidence type="ECO:0000313" key="3">
    <source>
        <dbReference type="Proteomes" id="UP001597119"/>
    </source>
</evidence>